<reference evidence="3 4" key="1">
    <citation type="submission" date="2020-08" db="EMBL/GenBank/DDBJ databases">
        <title>Genomic Encyclopedia of Type Strains, Phase IV (KMG-IV): sequencing the most valuable type-strain genomes for metagenomic binning, comparative biology and taxonomic classification.</title>
        <authorList>
            <person name="Goeker M."/>
        </authorList>
    </citation>
    <scope>NUCLEOTIDE SEQUENCE [LARGE SCALE GENOMIC DNA]</scope>
    <source>
        <strain evidence="3 4">DSM 103526</strain>
    </source>
</reference>
<dbReference type="InterPro" id="IPR057666">
    <property type="entry name" value="DrpA_SLOG"/>
</dbReference>
<evidence type="ECO:0000313" key="4">
    <source>
        <dbReference type="Proteomes" id="UP000579281"/>
    </source>
</evidence>
<keyword evidence="4" id="KW-1185">Reference proteome</keyword>
<accession>A0A841L279</accession>
<dbReference type="Proteomes" id="UP000579281">
    <property type="component" value="Unassembled WGS sequence"/>
</dbReference>
<proteinExistence type="inferred from homology"/>
<dbReference type="InterPro" id="IPR010994">
    <property type="entry name" value="RuvA_2-like"/>
</dbReference>
<comment type="caution">
    <text evidence="3">The sequence shown here is derived from an EMBL/GenBank/DDBJ whole genome shotgun (WGS) entry which is preliminary data.</text>
</comment>
<dbReference type="Gene3D" id="3.40.50.450">
    <property type="match status" value="1"/>
</dbReference>
<evidence type="ECO:0000313" key="3">
    <source>
        <dbReference type="EMBL" id="MBB6216465.1"/>
    </source>
</evidence>
<dbReference type="PANTHER" id="PTHR43022">
    <property type="entry name" value="PROTEIN SMF"/>
    <property type="match status" value="1"/>
</dbReference>
<name>A0A841L279_9FIRM</name>
<dbReference type="NCBIfam" id="TIGR00732">
    <property type="entry name" value="dprA"/>
    <property type="match status" value="1"/>
</dbReference>
<sequence length="359" mass="39641">MEEKYYLAWLNYVNGVGLKTIEALIRRFGSARNVFFASASELLRSDGINENIIHNILQNRDEERIEAQRIIIEKLGIDILSRNDMEFPCNLRNIYDPPYLLYKIGSIHTDDETAVAIVGARKATPYGKWAAYKLAGDLAKRGITVVSGMAYGIDTAAHRGALDNGGRTIAVLGCGVDICYPKSNYSLMKEIQKNGAVVSEYAIGTPPLPNHFPPRNRIISGMAKGIVVIEANEKSGSLITAEFALEQGREVFAVPGNINSSLSRGTNQLIKDGAKIVTCVEDILEELGMEEVKAIDQQMIELSTHEMEIYHTVKECQPVHMEILSLKTKQSIDNINSIVTILQLKGLVELLPGKILIAR</sequence>
<dbReference type="RefSeq" id="WP_207726996.1">
    <property type="nucleotide sequence ID" value="NZ_JACHEN010000015.1"/>
</dbReference>
<dbReference type="AlphaFoldDB" id="A0A841L279"/>
<dbReference type="PANTHER" id="PTHR43022:SF1">
    <property type="entry name" value="PROTEIN SMF"/>
    <property type="match status" value="1"/>
</dbReference>
<dbReference type="SUPFAM" id="SSF102405">
    <property type="entry name" value="MCP/YpsA-like"/>
    <property type="match status" value="1"/>
</dbReference>
<dbReference type="GO" id="GO:0009294">
    <property type="term" value="P:DNA-mediated transformation"/>
    <property type="evidence" value="ECO:0007669"/>
    <property type="project" value="InterPro"/>
</dbReference>
<comment type="similarity">
    <text evidence="1">Belongs to the DprA/Smf family.</text>
</comment>
<protein>
    <submittedName>
        <fullName evidence="3">DNA processing protein</fullName>
    </submittedName>
</protein>
<dbReference type="Pfam" id="PF02481">
    <property type="entry name" value="DNA_processg_A"/>
    <property type="match status" value="1"/>
</dbReference>
<gene>
    <name evidence="3" type="ORF">HNQ80_002567</name>
</gene>
<evidence type="ECO:0000259" key="2">
    <source>
        <dbReference type="Pfam" id="PF02481"/>
    </source>
</evidence>
<dbReference type="EMBL" id="JACHEN010000015">
    <property type="protein sequence ID" value="MBB6216465.1"/>
    <property type="molecule type" value="Genomic_DNA"/>
</dbReference>
<dbReference type="InterPro" id="IPR003488">
    <property type="entry name" value="DprA"/>
</dbReference>
<evidence type="ECO:0000256" key="1">
    <source>
        <dbReference type="ARBA" id="ARBA00006525"/>
    </source>
</evidence>
<feature type="domain" description="Smf/DprA SLOG" evidence="2">
    <location>
        <begin position="79"/>
        <end position="287"/>
    </location>
</feature>
<organism evidence="3 4">
    <name type="scientific">Anaerosolibacter carboniphilus</name>
    <dbReference type="NCBI Taxonomy" id="1417629"/>
    <lineage>
        <taxon>Bacteria</taxon>
        <taxon>Bacillati</taxon>
        <taxon>Bacillota</taxon>
        <taxon>Clostridia</taxon>
        <taxon>Peptostreptococcales</taxon>
        <taxon>Thermotaleaceae</taxon>
        <taxon>Anaerosolibacter</taxon>
    </lineage>
</organism>
<dbReference type="SUPFAM" id="SSF47781">
    <property type="entry name" value="RuvA domain 2-like"/>
    <property type="match status" value="1"/>
</dbReference>